<dbReference type="GO" id="GO:0000294">
    <property type="term" value="P:nuclear-transcribed mRNA catabolic process, RNase MRP-dependent"/>
    <property type="evidence" value="ECO:0007669"/>
    <property type="project" value="TreeGrafter"/>
</dbReference>
<feature type="compositionally biased region" description="Polar residues" evidence="4">
    <location>
        <begin position="42"/>
        <end position="51"/>
    </location>
</feature>
<dbReference type="GO" id="GO:0006364">
    <property type="term" value="P:rRNA processing"/>
    <property type="evidence" value="ECO:0007669"/>
    <property type="project" value="TreeGrafter"/>
</dbReference>
<reference evidence="5 6" key="1">
    <citation type="journal article" date="2011" name="Cell">
        <title>Insight into structure and assembly of the nuclear pore complex by utilizing the genome of a eukaryotic thermophile.</title>
        <authorList>
            <person name="Amlacher S."/>
            <person name="Sarges P."/>
            <person name="Flemming D."/>
            <person name="van Noort V."/>
            <person name="Kunze R."/>
            <person name="Devos D.P."/>
            <person name="Arumugam M."/>
            <person name="Bork P."/>
            <person name="Hurt E."/>
        </authorList>
    </citation>
    <scope>NUCLEOTIDE SEQUENCE [LARGE SCALE GENOMIC DNA]</scope>
    <source>
        <strain evidence="6">DSM 1495 / CBS 144.50 / IMI 039719</strain>
    </source>
</reference>
<dbReference type="eggNOG" id="ENOG502SUA0">
    <property type="taxonomic scope" value="Eukaryota"/>
</dbReference>
<dbReference type="PANTHER" id="PTHR28256:SF1">
    <property type="entry name" value="RIBONUCLEASES P_MRP PROTEIN SUBUNIT POP7"/>
    <property type="match status" value="1"/>
</dbReference>
<evidence type="ECO:0000256" key="4">
    <source>
        <dbReference type="SAM" id="MobiDB-lite"/>
    </source>
</evidence>
<keyword evidence="3" id="KW-0539">Nucleus</keyword>
<sequence>MSPPHAAEGPEGPEKPLVNRPDIKLPPIPNGFRIRKRPLPNSLPTSRSRPSATILPDLDGYLPPPRASHTIIIKVSSSTSFMSLVRRVRKALEKSPTQAGGQTSRGLPLTARIAVLGVKQAPRRTGPIADALDDVVLVATGRAIEKAIEVGGFFTREKDLIVLARTRTLRAVDDLVAEEEEADVEERSRVRNVSCVEIGIRWA</sequence>
<dbReference type="STRING" id="759272.G0S0P2"/>
<evidence type="ECO:0000256" key="1">
    <source>
        <dbReference type="ARBA" id="ARBA00004123"/>
    </source>
</evidence>
<feature type="region of interest" description="Disordered" evidence="4">
    <location>
        <begin position="1"/>
        <end position="58"/>
    </location>
</feature>
<dbReference type="GO" id="GO:0004526">
    <property type="term" value="F:ribonuclease P activity"/>
    <property type="evidence" value="ECO:0007669"/>
    <property type="project" value="TreeGrafter"/>
</dbReference>
<organism evidence="6">
    <name type="scientific">Chaetomium thermophilum (strain DSM 1495 / CBS 144.50 / IMI 039719)</name>
    <name type="common">Thermochaetoides thermophila</name>
    <dbReference type="NCBI Taxonomy" id="759272"/>
    <lineage>
        <taxon>Eukaryota</taxon>
        <taxon>Fungi</taxon>
        <taxon>Dikarya</taxon>
        <taxon>Ascomycota</taxon>
        <taxon>Pezizomycotina</taxon>
        <taxon>Sordariomycetes</taxon>
        <taxon>Sordariomycetidae</taxon>
        <taxon>Sordariales</taxon>
        <taxon>Chaetomiaceae</taxon>
        <taxon>Thermochaetoides</taxon>
    </lineage>
</organism>
<evidence type="ECO:0000256" key="3">
    <source>
        <dbReference type="ARBA" id="ARBA00023242"/>
    </source>
</evidence>
<dbReference type="GO" id="GO:0000171">
    <property type="term" value="F:ribonuclease MRP activity"/>
    <property type="evidence" value="ECO:0007669"/>
    <property type="project" value="TreeGrafter"/>
</dbReference>
<dbReference type="PANTHER" id="PTHR28256">
    <property type="entry name" value="RIBONUCLEASES P/MRP PROTEIN SUBUNIT POP7"/>
    <property type="match status" value="1"/>
</dbReference>
<dbReference type="Proteomes" id="UP000008066">
    <property type="component" value="Unassembled WGS sequence"/>
</dbReference>
<gene>
    <name evidence="5" type="ORF">CTHT_0010730</name>
</gene>
<dbReference type="HOGENOM" id="CLU_085444_2_0_1"/>
<dbReference type="InterPro" id="IPR014612">
    <property type="entry name" value="Pop7/Rpp20"/>
</dbReference>
<keyword evidence="2" id="KW-0819">tRNA processing</keyword>
<proteinExistence type="predicted"/>
<accession>G0S0P2</accession>
<dbReference type="RefSeq" id="XP_006691594.1">
    <property type="nucleotide sequence ID" value="XM_006691531.1"/>
</dbReference>
<dbReference type="GO" id="GO:0005655">
    <property type="term" value="C:nucleolar ribonuclease P complex"/>
    <property type="evidence" value="ECO:0007669"/>
    <property type="project" value="InterPro"/>
</dbReference>
<comment type="subcellular location">
    <subcellularLocation>
        <location evidence="1">Nucleus</location>
    </subcellularLocation>
</comment>
<dbReference type="GO" id="GO:0034965">
    <property type="term" value="P:intronic box C/D snoRNA processing"/>
    <property type="evidence" value="ECO:0007669"/>
    <property type="project" value="TreeGrafter"/>
</dbReference>
<evidence type="ECO:0000256" key="2">
    <source>
        <dbReference type="ARBA" id="ARBA00022694"/>
    </source>
</evidence>
<dbReference type="GeneID" id="18255111"/>
<feature type="compositionally biased region" description="Low complexity" evidence="4">
    <location>
        <begin position="1"/>
        <end position="10"/>
    </location>
</feature>
<dbReference type="EMBL" id="GL988039">
    <property type="protein sequence ID" value="EGS22602.1"/>
    <property type="molecule type" value="Genomic_DNA"/>
</dbReference>
<dbReference type="GO" id="GO:0003723">
    <property type="term" value="F:RNA binding"/>
    <property type="evidence" value="ECO:0007669"/>
    <property type="project" value="TreeGrafter"/>
</dbReference>
<dbReference type="Gene3D" id="3.30.110.20">
    <property type="entry name" value="Alba-like domain"/>
    <property type="match status" value="1"/>
</dbReference>
<dbReference type="OrthoDB" id="5416589at2759"/>
<name>G0S0P2_CHATD</name>
<dbReference type="KEGG" id="cthr:CTHT_0010730"/>
<evidence type="ECO:0000313" key="5">
    <source>
        <dbReference type="EMBL" id="EGS22602.1"/>
    </source>
</evidence>
<dbReference type="InterPro" id="IPR036882">
    <property type="entry name" value="Alba-like_dom_sf"/>
</dbReference>
<dbReference type="OMA" id="SSRTPFM"/>
<evidence type="ECO:0000313" key="6">
    <source>
        <dbReference type="Proteomes" id="UP000008066"/>
    </source>
</evidence>
<dbReference type="AlphaFoldDB" id="G0S0P2"/>
<dbReference type="InterPro" id="IPR020241">
    <property type="entry name" value="RNase_P/MRP_Pop7_fungi"/>
</dbReference>
<protein>
    <submittedName>
        <fullName evidence="5">Uncharacterized protein</fullName>
    </submittedName>
</protein>
<keyword evidence="6" id="KW-1185">Reference proteome</keyword>
<dbReference type="Pfam" id="PF12328">
    <property type="entry name" value="Rpp20"/>
    <property type="match status" value="1"/>
</dbReference>
<dbReference type="GO" id="GO:0000172">
    <property type="term" value="C:ribonuclease MRP complex"/>
    <property type="evidence" value="ECO:0007669"/>
    <property type="project" value="InterPro"/>
</dbReference>
<dbReference type="GO" id="GO:0001682">
    <property type="term" value="P:tRNA 5'-leader removal"/>
    <property type="evidence" value="ECO:0007669"/>
    <property type="project" value="InterPro"/>
</dbReference>